<dbReference type="InterPro" id="IPR001283">
    <property type="entry name" value="CRISP-related"/>
</dbReference>
<keyword evidence="2" id="KW-1185">Reference proteome</keyword>
<feature type="domain" description="SCP" evidence="1">
    <location>
        <begin position="21"/>
        <end position="128"/>
    </location>
</feature>
<evidence type="ECO:0000313" key="3">
    <source>
        <dbReference type="WBParaSite" id="PSAMB.scaffold867size39939.g9552.t1"/>
    </source>
</evidence>
<dbReference type="Proteomes" id="UP000887566">
    <property type="component" value="Unplaced"/>
</dbReference>
<dbReference type="Pfam" id="PF00188">
    <property type="entry name" value="CAP"/>
    <property type="match status" value="1"/>
</dbReference>
<dbReference type="WBParaSite" id="PSAMB.scaffold867size39939.g9552.t1">
    <property type="protein sequence ID" value="PSAMB.scaffold867size39939.g9552.t1"/>
    <property type="gene ID" value="PSAMB.scaffold867size39939.g9552"/>
</dbReference>
<dbReference type="InterPro" id="IPR014044">
    <property type="entry name" value="CAP_dom"/>
</dbReference>
<evidence type="ECO:0000259" key="1">
    <source>
        <dbReference type="SMART" id="SM00198"/>
    </source>
</evidence>
<accession>A0A914XN10</accession>
<dbReference type="PANTHER" id="PTHR10334">
    <property type="entry name" value="CYSTEINE-RICH SECRETORY PROTEIN-RELATED"/>
    <property type="match status" value="1"/>
</dbReference>
<sequence>MLLPPTVFATQLYRSYWFTPSQQQQIIDSHNELRRLEPAADMQELVWDDALAALAKDHASKCDAWHRDASERRGHGYRYIGENIWWSTEPFLRHDLKSVIRDFYNEKPFYDFNSLWCRPGEMCGHYTQ</sequence>
<evidence type="ECO:0000313" key="2">
    <source>
        <dbReference type="Proteomes" id="UP000887566"/>
    </source>
</evidence>
<protein>
    <submittedName>
        <fullName evidence="3">SCP domain-containing protein</fullName>
    </submittedName>
</protein>
<dbReference type="AlphaFoldDB" id="A0A914XN10"/>
<dbReference type="SMART" id="SM00198">
    <property type="entry name" value="SCP"/>
    <property type="match status" value="1"/>
</dbReference>
<proteinExistence type="predicted"/>
<dbReference type="Gene3D" id="3.40.33.10">
    <property type="entry name" value="CAP"/>
    <property type="match status" value="1"/>
</dbReference>
<name>A0A914XN10_9BILA</name>
<dbReference type="InterPro" id="IPR035940">
    <property type="entry name" value="CAP_sf"/>
</dbReference>
<reference evidence="3" key="1">
    <citation type="submission" date="2022-11" db="UniProtKB">
        <authorList>
            <consortium name="WormBaseParasite"/>
        </authorList>
    </citation>
    <scope>IDENTIFICATION</scope>
</reference>
<dbReference type="SUPFAM" id="SSF55797">
    <property type="entry name" value="PR-1-like"/>
    <property type="match status" value="1"/>
</dbReference>
<organism evidence="2 3">
    <name type="scientific">Plectus sambesii</name>
    <dbReference type="NCBI Taxonomy" id="2011161"/>
    <lineage>
        <taxon>Eukaryota</taxon>
        <taxon>Metazoa</taxon>
        <taxon>Ecdysozoa</taxon>
        <taxon>Nematoda</taxon>
        <taxon>Chromadorea</taxon>
        <taxon>Plectida</taxon>
        <taxon>Plectina</taxon>
        <taxon>Plectoidea</taxon>
        <taxon>Plectidae</taxon>
        <taxon>Plectus</taxon>
    </lineage>
</organism>